<protein>
    <submittedName>
        <fullName evidence="3">Lysophospholipase</fullName>
    </submittedName>
</protein>
<dbReference type="Pfam" id="PF12146">
    <property type="entry name" value="Hydrolase_4"/>
    <property type="match status" value="1"/>
</dbReference>
<name>A0ABX7MUR3_9GAMM</name>
<organism evidence="3 4">
    <name type="scientific">Marinobacter salinisoli</name>
    <dbReference type="NCBI Taxonomy" id="2769486"/>
    <lineage>
        <taxon>Bacteria</taxon>
        <taxon>Pseudomonadati</taxon>
        <taxon>Pseudomonadota</taxon>
        <taxon>Gammaproteobacteria</taxon>
        <taxon>Pseudomonadales</taxon>
        <taxon>Marinobacteraceae</taxon>
        <taxon>Marinobacter</taxon>
    </lineage>
</organism>
<accession>A0ABX7MUR3</accession>
<dbReference type="EMBL" id="CP071247">
    <property type="protein sequence ID" value="QSP95237.1"/>
    <property type="molecule type" value="Genomic_DNA"/>
</dbReference>
<dbReference type="PANTHER" id="PTHR11614">
    <property type="entry name" value="PHOSPHOLIPASE-RELATED"/>
    <property type="match status" value="1"/>
</dbReference>
<dbReference type="RefSeq" id="WP_206644450.1">
    <property type="nucleotide sequence ID" value="NZ_CP071247.1"/>
</dbReference>
<evidence type="ECO:0000259" key="2">
    <source>
        <dbReference type="Pfam" id="PF12146"/>
    </source>
</evidence>
<evidence type="ECO:0000313" key="3">
    <source>
        <dbReference type="EMBL" id="QSP95237.1"/>
    </source>
</evidence>
<dbReference type="InterPro" id="IPR029058">
    <property type="entry name" value="AB_hydrolase_fold"/>
</dbReference>
<proteinExistence type="predicted"/>
<gene>
    <name evidence="3" type="ORF">LPB19_02105</name>
</gene>
<evidence type="ECO:0000313" key="4">
    <source>
        <dbReference type="Proteomes" id="UP000663555"/>
    </source>
</evidence>
<reference evidence="3 4" key="1">
    <citation type="submission" date="2021-03" db="EMBL/GenBank/DDBJ databases">
        <title>Genome sequencing of Marinobacter sp. LPB0319.</title>
        <authorList>
            <person name="Kim J."/>
        </authorList>
    </citation>
    <scope>NUCLEOTIDE SEQUENCE [LARGE SCALE GENOMIC DNA]</scope>
    <source>
        <strain evidence="3 4">LPB0319</strain>
    </source>
</reference>
<dbReference type="SUPFAM" id="SSF53474">
    <property type="entry name" value="alpha/beta-Hydrolases"/>
    <property type="match status" value="1"/>
</dbReference>
<sequence length="327" mass="36277">MQEHPLTLTSDDDHLIHGTLFEPDQPRAVLVISHGMAEHDGRYAGFARWLGEHDIATITFNHRGHGPASAKDDLGHYSDQQGWHKVTDDLYRVLGHARARFPGVPVLLLGHSMGSFIAQSCIQQHKKAADALILSATNRINKPQLLAYQLLIGGLLKVYGRRHRSPTLTNLSFGRFNKAFEPARTDSDWLSRDPAQVDAYLADPLCGFQCTTGLWQDFVRGILSINPGQWPKDLPVHLFAGTEDPVAEMGTGVTRHFRAIRDAGVKRVTLRLFEGGRHEMLNETNVDQVRDYILSLCQSHIQPEQPGPEHASQGKKAGARPSGVDTD</sequence>
<feature type="domain" description="Serine aminopeptidase S33" evidence="2">
    <location>
        <begin position="25"/>
        <end position="285"/>
    </location>
</feature>
<dbReference type="InterPro" id="IPR022742">
    <property type="entry name" value="Hydrolase_4"/>
</dbReference>
<evidence type="ECO:0000256" key="1">
    <source>
        <dbReference type="SAM" id="MobiDB-lite"/>
    </source>
</evidence>
<dbReference type="InterPro" id="IPR051044">
    <property type="entry name" value="MAG_DAG_Lipase"/>
</dbReference>
<dbReference type="Proteomes" id="UP000663555">
    <property type="component" value="Chromosome"/>
</dbReference>
<keyword evidence="4" id="KW-1185">Reference proteome</keyword>
<feature type="region of interest" description="Disordered" evidence="1">
    <location>
        <begin position="302"/>
        <end position="327"/>
    </location>
</feature>
<dbReference type="Gene3D" id="3.40.50.1820">
    <property type="entry name" value="alpha/beta hydrolase"/>
    <property type="match status" value="1"/>
</dbReference>